<dbReference type="GO" id="GO:0006203">
    <property type="term" value="P:dGTP catabolic process"/>
    <property type="evidence" value="ECO:0007669"/>
    <property type="project" value="TreeGrafter"/>
</dbReference>
<dbReference type="EMBL" id="VOFY01001836">
    <property type="protein sequence ID" value="KAA8577859.1"/>
    <property type="molecule type" value="Genomic_DNA"/>
</dbReference>
<accession>A0A5J5CBS2</accession>
<dbReference type="FunFam" id="3.30.70.2760:FF:000002">
    <property type="entry name" value="SAM and HD domain-containing deoxynucleoside triphosphate triphosphohydrolase 1"/>
    <property type="match status" value="1"/>
</dbReference>
<dbReference type="GO" id="GO:0008832">
    <property type="term" value="F:dGTPase activity"/>
    <property type="evidence" value="ECO:0007669"/>
    <property type="project" value="TreeGrafter"/>
</dbReference>
<dbReference type="GO" id="GO:0005634">
    <property type="term" value="C:nucleus"/>
    <property type="evidence" value="ECO:0007669"/>
    <property type="project" value="TreeGrafter"/>
</dbReference>
<dbReference type="Proteomes" id="UP000327493">
    <property type="component" value="Unassembled WGS sequence"/>
</dbReference>
<feature type="region of interest" description="Disordered" evidence="1">
    <location>
        <begin position="1"/>
        <end position="21"/>
    </location>
</feature>
<dbReference type="Gene3D" id="1.10.3210.10">
    <property type="entry name" value="Hypothetical protein af1432"/>
    <property type="match status" value="2"/>
</dbReference>
<evidence type="ECO:0000313" key="3">
    <source>
        <dbReference type="Proteomes" id="UP000327493"/>
    </source>
</evidence>
<sequence>MINGPKDPKGGKKKPNADEWPYKGRTKEKSFLYEIVANEWNGIDVDKFDYFVRWGFLYRNCRASHCLMRSDKEWTEESVTFLKKDCHHLGMKNNFDHLRFIQFARVCEVEGLKHICSRDKVLTLIAEAFLKADKHIQIKGSQGQEYTLSTAIGDMEAYTKLTDHVFEQILNSSSVELAEAKKILERIISRDHYKFLGEIKPRQVPTKESQLQWQKELAAAVPEGGNGGVTLTHEDFVVSVATFDYGMKDKDPINNVYFYGKRNPDTAKPITRDQVSKLLPECFSEQLIRVYSKKSDEQSVEAARKHFSKWCKEKGFPESQNGDTAAP</sequence>
<organism evidence="2 3">
    <name type="scientific">Etheostoma spectabile</name>
    <name type="common">orangethroat darter</name>
    <dbReference type="NCBI Taxonomy" id="54343"/>
    <lineage>
        <taxon>Eukaryota</taxon>
        <taxon>Metazoa</taxon>
        <taxon>Chordata</taxon>
        <taxon>Craniata</taxon>
        <taxon>Vertebrata</taxon>
        <taxon>Euteleostomi</taxon>
        <taxon>Actinopterygii</taxon>
        <taxon>Neopterygii</taxon>
        <taxon>Teleostei</taxon>
        <taxon>Neoteleostei</taxon>
        <taxon>Acanthomorphata</taxon>
        <taxon>Eupercaria</taxon>
        <taxon>Perciformes</taxon>
        <taxon>Percoidei</taxon>
        <taxon>Percidae</taxon>
        <taxon>Etheostomatinae</taxon>
        <taxon>Etheostoma</taxon>
    </lineage>
</organism>
<dbReference type="PANTHER" id="PTHR11373">
    <property type="entry name" value="DEOXYNUCLEOSIDE TRIPHOSPHATE TRIPHOSPHOHYDROLASE"/>
    <property type="match status" value="1"/>
</dbReference>
<evidence type="ECO:0000313" key="2">
    <source>
        <dbReference type="EMBL" id="KAA8577859.1"/>
    </source>
</evidence>
<evidence type="ECO:0008006" key="4">
    <source>
        <dbReference type="Google" id="ProtNLM"/>
    </source>
</evidence>
<protein>
    <recommendedName>
        <fullName evidence="4">Deoxynucleoside triphosphate triphosphohydrolase SAMHD1</fullName>
    </recommendedName>
</protein>
<name>A0A5J5CBS2_9PERO</name>
<dbReference type="PANTHER" id="PTHR11373:SF4">
    <property type="entry name" value="DEOXYNUCLEOSIDE TRIPHOSPHATE TRIPHOSPHOHYDROLASE SAMHD1"/>
    <property type="match status" value="1"/>
</dbReference>
<keyword evidence="3" id="KW-1185">Reference proteome</keyword>
<comment type="caution">
    <text evidence="2">The sequence shown here is derived from an EMBL/GenBank/DDBJ whole genome shotgun (WGS) entry which is preliminary data.</text>
</comment>
<gene>
    <name evidence="2" type="ORF">FQN60_005369</name>
</gene>
<evidence type="ECO:0000256" key="1">
    <source>
        <dbReference type="SAM" id="MobiDB-lite"/>
    </source>
</evidence>
<proteinExistence type="predicted"/>
<reference evidence="2 3" key="1">
    <citation type="submission" date="2019-08" db="EMBL/GenBank/DDBJ databases">
        <title>A chromosome-level genome assembly, high-density linkage maps, and genome scans reveal the genomic architecture of hybrid incompatibilities underlying speciation via character displacement in darters (Percidae: Etheostominae).</title>
        <authorList>
            <person name="Moran R.L."/>
            <person name="Catchen J.M."/>
            <person name="Fuller R.C."/>
        </authorList>
    </citation>
    <scope>NUCLEOTIDE SEQUENCE [LARGE SCALE GENOMIC DNA]</scope>
    <source>
        <strain evidence="2">EspeVRDwgs_2016</strain>
        <tissue evidence="2">Muscle</tissue>
    </source>
</reference>
<dbReference type="AlphaFoldDB" id="A0A5J5CBS2"/>
<dbReference type="InterPro" id="IPR050135">
    <property type="entry name" value="dGTPase-like"/>
</dbReference>
<dbReference type="SUPFAM" id="SSF109604">
    <property type="entry name" value="HD-domain/PDEase-like"/>
    <property type="match status" value="1"/>
</dbReference>
<dbReference type="Gene3D" id="3.30.70.2760">
    <property type="match status" value="1"/>
</dbReference>